<dbReference type="EMBL" id="JAGGLU010000001">
    <property type="protein sequence ID" value="MBP2056979.1"/>
    <property type="molecule type" value="Genomic_DNA"/>
</dbReference>
<dbReference type="RefSeq" id="WP_209685361.1">
    <property type="nucleotide sequence ID" value="NZ_JAGGLU010000001.1"/>
</dbReference>
<organism evidence="2 3">
    <name type="scientific">Lactobacillus colini</name>
    <dbReference type="NCBI Taxonomy" id="1819254"/>
    <lineage>
        <taxon>Bacteria</taxon>
        <taxon>Bacillati</taxon>
        <taxon>Bacillota</taxon>
        <taxon>Bacilli</taxon>
        <taxon>Lactobacillales</taxon>
        <taxon>Lactobacillaceae</taxon>
        <taxon>Lactobacillus</taxon>
    </lineage>
</organism>
<protein>
    <submittedName>
        <fullName evidence="2">Uncharacterized protein</fullName>
    </submittedName>
</protein>
<keyword evidence="3" id="KW-1185">Reference proteome</keyword>
<evidence type="ECO:0000256" key="1">
    <source>
        <dbReference type="SAM" id="Phobius"/>
    </source>
</evidence>
<dbReference type="Proteomes" id="UP001519292">
    <property type="component" value="Unassembled WGS sequence"/>
</dbReference>
<keyword evidence="1" id="KW-0812">Transmembrane</keyword>
<proteinExistence type="predicted"/>
<evidence type="ECO:0000313" key="3">
    <source>
        <dbReference type="Proteomes" id="UP001519292"/>
    </source>
</evidence>
<gene>
    <name evidence="2" type="ORF">J2Z60_000141</name>
</gene>
<name>A0ABS4MBC7_9LACO</name>
<accession>A0ABS4MBC7</accession>
<comment type="caution">
    <text evidence="2">The sequence shown here is derived from an EMBL/GenBank/DDBJ whole genome shotgun (WGS) entry which is preliminary data.</text>
</comment>
<keyword evidence="1" id="KW-1133">Transmembrane helix</keyword>
<reference evidence="2 3" key="1">
    <citation type="submission" date="2021-03" db="EMBL/GenBank/DDBJ databases">
        <title>Genomic Encyclopedia of Type Strains, Phase IV (KMG-IV): sequencing the most valuable type-strain genomes for metagenomic binning, comparative biology and taxonomic classification.</title>
        <authorList>
            <person name="Goeker M."/>
        </authorList>
    </citation>
    <scope>NUCLEOTIDE SEQUENCE [LARGE SCALE GENOMIC DNA]</scope>
    <source>
        <strain evidence="2 3">DSM 101872</strain>
    </source>
</reference>
<sequence length="65" mass="7227">MLSKNQTTQVGVDVNGAFTRNASERLKESQRRQEILDEKEHRLAVGFMGWAIVAVFIALLVGLAI</sequence>
<keyword evidence="1" id="KW-0472">Membrane</keyword>
<feature type="transmembrane region" description="Helical" evidence="1">
    <location>
        <begin position="43"/>
        <end position="64"/>
    </location>
</feature>
<evidence type="ECO:0000313" key="2">
    <source>
        <dbReference type="EMBL" id="MBP2056979.1"/>
    </source>
</evidence>